<dbReference type="Gene3D" id="1.25.40.20">
    <property type="entry name" value="Ankyrin repeat-containing domain"/>
    <property type="match status" value="1"/>
</dbReference>
<reference evidence="1" key="1">
    <citation type="submission" date="2023-08" db="EMBL/GenBank/DDBJ databases">
        <authorList>
            <person name="Audoor S."/>
            <person name="Bilcke G."/>
        </authorList>
    </citation>
    <scope>NUCLEOTIDE SEQUENCE</scope>
</reference>
<dbReference type="Pfam" id="PF13306">
    <property type="entry name" value="LRR_5"/>
    <property type="match status" value="1"/>
</dbReference>
<dbReference type="InterPro" id="IPR026906">
    <property type="entry name" value="LRR_5"/>
</dbReference>
<protein>
    <submittedName>
        <fullName evidence="1">Uncharacterized protein</fullName>
    </submittedName>
</protein>
<proteinExistence type="predicted"/>
<dbReference type="PANTHER" id="PTHR45661:SF3">
    <property type="entry name" value="IG-LIKE DOMAIN-CONTAINING PROTEIN"/>
    <property type="match status" value="1"/>
</dbReference>
<dbReference type="Gene3D" id="3.80.10.10">
    <property type="entry name" value="Ribonuclease Inhibitor"/>
    <property type="match status" value="1"/>
</dbReference>
<gene>
    <name evidence="1" type="ORF">CYCCA115_LOCUS11550</name>
</gene>
<organism evidence="1 2">
    <name type="scientific">Cylindrotheca closterium</name>
    <dbReference type="NCBI Taxonomy" id="2856"/>
    <lineage>
        <taxon>Eukaryota</taxon>
        <taxon>Sar</taxon>
        <taxon>Stramenopiles</taxon>
        <taxon>Ochrophyta</taxon>
        <taxon>Bacillariophyta</taxon>
        <taxon>Bacillariophyceae</taxon>
        <taxon>Bacillariophycidae</taxon>
        <taxon>Bacillariales</taxon>
        <taxon>Bacillariaceae</taxon>
        <taxon>Cylindrotheca</taxon>
    </lineage>
</organism>
<name>A0AAD2FPK7_9STRA</name>
<dbReference type="InterPro" id="IPR053139">
    <property type="entry name" value="Surface_bspA-like"/>
</dbReference>
<dbReference type="InterPro" id="IPR036770">
    <property type="entry name" value="Ankyrin_rpt-contain_sf"/>
</dbReference>
<dbReference type="InterPro" id="IPR032675">
    <property type="entry name" value="LRR_dom_sf"/>
</dbReference>
<dbReference type="Proteomes" id="UP001295423">
    <property type="component" value="Unassembled WGS sequence"/>
</dbReference>
<evidence type="ECO:0000313" key="1">
    <source>
        <dbReference type="EMBL" id="CAJ1948305.1"/>
    </source>
</evidence>
<dbReference type="AlphaFoldDB" id="A0AAD2FPK7"/>
<accession>A0AAD2FPK7</accession>
<dbReference type="EMBL" id="CAKOGP040001747">
    <property type="protein sequence ID" value="CAJ1948305.1"/>
    <property type="molecule type" value="Genomic_DNA"/>
</dbReference>
<keyword evidence="2" id="KW-1185">Reference proteome</keyword>
<sequence>MMIGKCVFARCKSLLEIKISSIVESIGQGAFSECEVLKKVEFECSSSSLHRLKSIGYGAFKRCLSLQRIKFPSSVNMIDQYVCSDCRVLVEAILSKTSITKVPNHGFAGCGSLQTVSLPSSLECICSYAFKDCNSLVTVMVPLDSKPIFIEISSVMNCGSLVNLVLPQGSEETTSSEAFQGCPLLENRFGKGSESIVAGLVHRFDNFPVHKMCYDHSSITAQELCECVQSTMGNVLPLVDGFGMTPFHLLFSTPEPSEDLLKVLLDHDPYHAILDRKDANGKRPLDYLMSNWTEITASLLQKSLQKWMVDPLASWGAASWMEAMQSKVQAVLAANNKVQRAYLYHGAYTVFEQYKAMGSISILEMALWKLQLRGGWNNDGTKRQALDRRACRCVCGSDAAIPRIVAFLGVTVTTSKGS</sequence>
<comment type="caution">
    <text evidence="1">The sequence shown here is derived from an EMBL/GenBank/DDBJ whole genome shotgun (WGS) entry which is preliminary data.</text>
</comment>
<dbReference type="SUPFAM" id="SSF52058">
    <property type="entry name" value="L domain-like"/>
    <property type="match status" value="1"/>
</dbReference>
<dbReference type="PANTHER" id="PTHR45661">
    <property type="entry name" value="SURFACE ANTIGEN"/>
    <property type="match status" value="1"/>
</dbReference>
<evidence type="ECO:0000313" key="2">
    <source>
        <dbReference type="Proteomes" id="UP001295423"/>
    </source>
</evidence>